<proteinExistence type="inferred from homology"/>
<dbReference type="Gene3D" id="1.10.8.50">
    <property type="match status" value="1"/>
</dbReference>
<dbReference type="InterPro" id="IPR027437">
    <property type="entry name" value="Rbsml_uS13_C"/>
</dbReference>
<dbReference type="Pfam" id="PF00416">
    <property type="entry name" value="Ribosomal_S13"/>
    <property type="match status" value="1"/>
</dbReference>
<protein>
    <submittedName>
        <fullName evidence="6">Ribosomal protein S13</fullName>
    </submittedName>
</protein>
<evidence type="ECO:0000256" key="5">
    <source>
        <dbReference type="SAM" id="MobiDB-lite"/>
    </source>
</evidence>
<accession>D2JP71</accession>
<dbReference type="PROSITE" id="PS50159">
    <property type="entry name" value="RIBOSOMAL_S13_2"/>
    <property type="match status" value="1"/>
</dbReference>
<dbReference type="GO" id="GO:0003735">
    <property type="term" value="F:structural constituent of ribosome"/>
    <property type="evidence" value="ECO:0007669"/>
    <property type="project" value="InterPro"/>
</dbReference>
<reference evidence="6" key="1">
    <citation type="journal article" date="2010" name="Curr. Genet.">
        <title>Complete sequence of the mitochondrial genome of a diatom alga Synedra acus and comparative analysis of diatom mitochondrial genomes.</title>
        <authorList>
            <person name="Ravin N.V."/>
            <person name="Galachyants Y.P."/>
            <person name="Mardanov A.V."/>
            <person name="Beletsky A.V."/>
            <person name="Petrova D.P."/>
            <person name="Sherbakova T.A."/>
            <person name="Zakharova Y.R."/>
            <person name="Likhoshway Y.V."/>
            <person name="Skryabin K.G."/>
            <person name="Grachev M.A."/>
        </authorList>
    </citation>
    <scope>NUCLEOTIDE SEQUENCE [LARGE SCALE GENOMIC DNA]</scope>
</reference>
<keyword evidence="6" id="KW-0496">Mitochondrion</keyword>
<name>D2JP71_9STRA</name>
<evidence type="ECO:0000256" key="3">
    <source>
        <dbReference type="ARBA" id="ARBA00023274"/>
    </source>
</evidence>
<keyword evidence="3 4" id="KW-0687">Ribonucleoprotein</keyword>
<dbReference type="InterPro" id="IPR001892">
    <property type="entry name" value="Ribosomal_uS13"/>
</dbReference>
<dbReference type="GeneID" id="8690488"/>
<organism evidence="6">
    <name type="scientific">Ulnaria acus</name>
    <dbReference type="NCBI Taxonomy" id="1436140"/>
    <lineage>
        <taxon>Eukaryota</taxon>
        <taxon>Sar</taxon>
        <taxon>Stramenopiles</taxon>
        <taxon>Ochrophyta</taxon>
        <taxon>Bacillariophyta</taxon>
        <taxon>Fragilariophyceae</taxon>
        <taxon>Fragilariophycidae</taxon>
        <taxon>Licmophorales</taxon>
        <taxon>Ulnariaceae</taxon>
        <taxon>Ulnaria</taxon>
    </lineage>
</organism>
<sequence length="117" mass="13415">MYILDTKLKDNKIMTIGLTEIYGIGSKISFKICKKLGLSKNITADQVSKNHLSSLDYILNKEYKLKVSNELKKIESFRLQKLISIKSSRGLRRVKGLPVRGQRTHTNAKTAKKHKFH</sequence>
<comment type="similarity">
    <text evidence="1 4">Belongs to the universal ribosomal protein uS13 family.</text>
</comment>
<geneLocation type="mitochondrion" evidence="6"/>
<evidence type="ECO:0000256" key="1">
    <source>
        <dbReference type="ARBA" id="ARBA00008080"/>
    </source>
</evidence>
<dbReference type="PIRSF" id="PIRSF002134">
    <property type="entry name" value="Ribosomal_S13"/>
    <property type="match status" value="1"/>
</dbReference>
<dbReference type="PANTHER" id="PTHR10871">
    <property type="entry name" value="30S RIBOSOMAL PROTEIN S13/40S RIBOSOMAL PROTEIN S18"/>
    <property type="match status" value="1"/>
</dbReference>
<evidence type="ECO:0000256" key="4">
    <source>
        <dbReference type="RuleBase" id="RU003830"/>
    </source>
</evidence>
<dbReference type="SUPFAM" id="SSF46946">
    <property type="entry name" value="S13-like H2TH domain"/>
    <property type="match status" value="1"/>
</dbReference>
<dbReference type="GO" id="GO:0005739">
    <property type="term" value="C:mitochondrion"/>
    <property type="evidence" value="ECO:0007669"/>
    <property type="project" value="TreeGrafter"/>
</dbReference>
<feature type="region of interest" description="Disordered" evidence="5">
    <location>
        <begin position="96"/>
        <end position="117"/>
    </location>
</feature>
<evidence type="ECO:0000256" key="2">
    <source>
        <dbReference type="ARBA" id="ARBA00022980"/>
    </source>
</evidence>
<dbReference type="Gene3D" id="4.10.910.10">
    <property type="entry name" value="30s ribosomal protein s13, domain 2"/>
    <property type="match status" value="1"/>
</dbReference>
<dbReference type="InterPro" id="IPR010979">
    <property type="entry name" value="Ribosomal_uS13-like_H2TH"/>
</dbReference>
<dbReference type="RefSeq" id="YP_003359452.1">
    <property type="nucleotide sequence ID" value="NC_013710.1"/>
</dbReference>
<dbReference type="GO" id="GO:0015935">
    <property type="term" value="C:small ribosomal subunit"/>
    <property type="evidence" value="ECO:0007669"/>
    <property type="project" value="TreeGrafter"/>
</dbReference>
<evidence type="ECO:0000313" key="6">
    <source>
        <dbReference type="EMBL" id="ACX61999.1"/>
    </source>
</evidence>
<dbReference type="GO" id="GO:0006412">
    <property type="term" value="P:translation"/>
    <property type="evidence" value="ECO:0007669"/>
    <property type="project" value="InterPro"/>
</dbReference>
<keyword evidence="2 4" id="KW-0689">Ribosomal protein</keyword>
<dbReference type="PANTHER" id="PTHR10871:SF1">
    <property type="entry name" value="SMALL RIBOSOMAL SUBUNIT PROTEIN US13M"/>
    <property type="match status" value="1"/>
</dbReference>
<dbReference type="GO" id="GO:0003723">
    <property type="term" value="F:RNA binding"/>
    <property type="evidence" value="ECO:0007669"/>
    <property type="project" value="InterPro"/>
</dbReference>
<gene>
    <name evidence="6" type="primary">rps13</name>
</gene>
<dbReference type="EMBL" id="GU002153">
    <property type="protein sequence ID" value="ACX61999.1"/>
    <property type="molecule type" value="Genomic_DNA"/>
</dbReference>
<dbReference type="AlphaFoldDB" id="D2JP71"/>